<evidence type="ECO:0000259" key="6">
    <source>
        <dbReference type="Pfam" id="PF13860"/>
    </source>
</evidence>
<comment type="function">
    <text evidence="4 5">Required for flagellar hook formation. May act as a scaffolding protein.</text>
</comment>
<dbReference type="Gene3D" id="2.60.40.4070">
    <property type="match status" value="1"/>
</dbReference>
<evidence type="ECO:0000256" key="4">
    <source>
        <dbReference type="ARBA" id="ARBA00024746"/>
    </source>
</evidence>
<dbReference type="Pfam" id="PF13860">
    <property type="entry name" value="FlgD_ig"/>
    <property type="match status" value="1"/>
</dbReference>
<feature type="domain" description="FlgD/Vpr Ig-like" evidence="6">
    <location>
        <begin position="123"/>
        <end position="177"/>
    </location>
</feature>
<dbReference type="GO" id="GO:0044781">
    <property type="term" value="P:bacterial-type flagellum organization"/>
    <property type="evidence" value="ECO:0007669"/>
    <property type="project" value="UniProtKB-UniRule"/>
</dbReference>
<proteinExistence type="inferred from homology"/>
<dbReference type="Pfam" id="PF13861">
    <property type="entry name" value="FLgD_tudor"/>
    <property type="match status" value="1"/>
</dbReference>
<comment type="caution">
    <text evidence="8">The sequence shown here is derived from an EMBL/GenBank/DDBJ whole genome shotgun (WGS) entry which is preliminary data.</text>
</comment>
<name>A0A2S5THT4_9GAMM</name>
<dbReference type="InterPro" id="IPR005648">
    <property type="entry name" value="FlgD"/>
</dbReference>
<keyword evidence="8" id="KW-0969">Cilium</keyword>
<sequence>MAAVGSTTFDNLGLSLQQDGSKKKQQLGQEEFLKLMTTQLQNQDPTKPMDNAQFLGQIAQFSTVSGIQQMQESFSAMAASLQSSQALQGAQMVGRGVLVPSKTSLLPDEGAMGAAAELPAGGTLQVDVVDGSGQVVRRLDLGTRAAGLNQFTWDGKDESGKRMEAGTYTLRATLDQGGSTQSLSTYGLDVVDSVSLGSDGLTLNLSGLGATKLADVRQIF</sequence>
<keyword evidence="8" id="KW-0282">Flagellum</keyword>
<evidence type="ECO:0000259" key="7">
    <source>
        <dbReference type="Pfam" id="PF13861"/>
    </source>
</evidence>
<protein>
    <recommendedName>
        <fullName evidence="2 5">Basal-body rod modification protein FlgD</fullName>
    </recommendedName>
</protein>
<feature type="domain" description="FlgD Tudor-like" evidence="7">
    <location>
        <begin position="84"/>
        <end position="217"/>
    </location>
</feature>
<dbReference type="Pfam" id="PF03963">
    <property type="entry name" value="FlgD"/>
    <property type="match status" value="1"/>
</dbReference>
<keyword evidence="8" id="KW-0966">Cell projection</keyword>
<evidence type="ECO:0000256" key="1">
    <source>
        <dbReference type="ARBA" id="ARBA00010577"/>
    </source>
</evidence>
<dbReference type="RefSeq" id="WP_104229701.1">
    <property type="nucleotide sequence ID" value="NZ_PSNW01000003.1"/>
</dbReference>
<reference evidence="8 9" key="1">
    <citation type="submission" date="2018-02" db="EMBL/GenBank/DDBJ databases">
        <title>Genome sequencing of Solimonas sp. HR-BB.</title>
        <authorList>
            <person name="Lee Y."/>
            <person name="Jeon C.O."/>
        </authorList>
    </citation>
    <scope>NUCLEOTIDE SEQUENCE [LARGE SCALE GENOMIC DNA]</scope>
    <source>
        <strain evidence="8 9">HR-BB</strain>
    </source>
</reference>
<dbReference type="InterPro" id="IPR025965">
    <property type="entry name" value="FlgD/Vpr_Ig-like"/>
</dbReference>
<dbReference type="Gene3D" id="2.30.30.910">
    <property type="match status" value="1"/>
</dbReference>
<dbReference type="AlphaFoldDB" id="A0A2S5THT4"/>
<dbReference type="EMBL" id="PSNW01000003">
    <property type="protein sequence ID" value="PPE74543.1"/>
    <property type="molecule type" value="Genomic_DNA"/>
</dbReference>
<evidence type="ECO:0000256" key="2">
    <source>
        <dbReference type="ARBA" id="ARBA00016013"/>
    </source>
</evidence>
<comment type="similarity">
    <text evidence="1 5">Belongs to the FlgD family.</text>
</comment>
<organism evidence="8 9">
    <name type="scientific">Solimonas fluminis</name>
    <dbReference type="NCBI Taxonomy" id="2086571"/>
    <lineage>
        <taxon>Bacteria</taxon>
        <taxon>Pseudomonadati</taxon>
        <taxon>Pseudomonadota</taxon>
        <taxon>Gammaproteobacteria</taxon>
        <taxon>Nevskiales</taxon>
        <taxon>Nevskiaceae</taxon>
        <taxon>Solimonas</taxon>
    </lineage>
</organism>
<evidence type="ECO:0000256" key="5">
    <source>
        <dbReference type="RuleBase" id="RU362076"/>
    </source>
</evidence>
<keyword evidence="3 5" id="KW-1005">Bacterial flagellum biogenesis</keyword>
<evidence type="ECO:0000256" key="3">
    <source>
        <dbReference type="ARBA" id="ARBA00022795"/>
    </source>
</evidence>
<dbReference type="InterPro" id="IPR025963">
    <property type="entry name" value="FLgD_Tudor"/>
</dbReference>
<dbReference type="OrthoDB" id="9785233at2"/>
<accession>A0A2S5THT4</accession>
<evidence type="ECO:0000313" key="8">
    <source>
        <dbReference type="EMBL" id="PPE74543.1"/>
    </source>
</evidence>
<keyword evidence="9" id="KW-1185">Reference proteome</keyword>
<dbReference type="Proteomes" id="UP000238220">
    <property type="component" value="Unassembled WGS sequence"/>
</dbReference>
<evidence type="ECO:0000313" key="9">
    <source>
        <dbReference type="Proteomes" id="UP000238220"/>
    </source>
</evidence>
<gene>
    <name evidence="8" type="primary">flgD</name>
    <name evidence="8" type="ORF">C3942_07200</name>
</gene>